<dbReference type="PANTHER" id="PTHR23155:SF968">
    <property type="entry name" value="NB-ARC DOMAIN CONTAINING PROTEIN, EXPRESSED"/>
    <property type="match status" value="1"/>
</dbReference>
<feature type="domain" description="NB-ARC" evidence="8">
    <location>
        <begin position="175"/>
        <end position="347"/>
    </location>
</feature>
<dbReference type="Pfam" id="PF23559">
    <property type="entry name" value="WHD_DRP"/>
    <property type="match status" value="1"/>
</dbReference>
<dbReference type="InterPro" id="IPR036388">
    <property type="entry name" value="WH-like_DNA-bd_sf"/>
</dbReference>
<feature type="region of interest" description="Disordered" evidence="7">
    <location>
        <begin position="934"/>
        <end position="955"/>
    </location>
</feature>
<keyword evidence="4" id="KW-0547">Nucleotide-binding</keyword>
<dbReference type="Gene3D" id="3.40.50.300">
    <property type="entry name" value="P-loop containing nucleotide triphosphate hydrolases"/>
    <property type="match status" value="1"/>
</dbReference>
<dbReference type="Gene3D" id="1.10.8.430">
    <property type="entry name" value="Helical domain of apoptotic protease-activating factors"/>
    <property type="match status" value="1"/>
</dbReference>
<keyword evidence="2" id="KW-0433">Leucine-rich repeat</keyword>
<dbReference type="SUPFAM" id="SSF52058">
    <property type="entry name" value="L domain-like"/>
    <property type="match status" value="1"/>
</dbReference>
<dbReference type="InterPro" id="IPR041118">
    <property type="entry name" value="Rx_N"/>
</dbReference>
<dbReference type="AlphaFoldDB" id="A0A8K1IAN6"/>
<evidence type="ECO:0000259" key="11">
    <source>
        <dbReference type="Pfam" id="PF23598"/>
    </source>
</evidence>
<dbReference type="Pfam" id="PF23598">
    <property type="entry name" value="LRR_14"/>
    <property type="match status" value="1"/>
</dbReference>
<feature type="compositionally biased region" description="Basic residues" evidence="7">
    <location>
        <begin position="943"/>
        <end position="955"/>
    </location>
</feature>
<dbReference type="CDD" id="cd14798">
    <property type="entry name" value="RX-CC_like"/>
    <property type="match status" value="1"/>
</dbReference>
<evidence type="ECO:0000256" key="7">
    <source>
        <dbReference type="SAM" id="MobiDB-lite"/>
    </source>
</evidence>
<dbReference type="Gene3D" id="3.80.10.10">
    <property type="entry name" value="Ribonuclease Inhibitor"/>
    <property type="match status" value="1"/>
</dbReference>
<evidence type="ECO:0000259" key="9">
    <source>
        <dbReference type="Pfam" id="PF18052"/>
    </source>
</evidence>
<dbReference type="FunFam" id="3.40.50.300:FF:001091">
    <property type="entry name" value="Probable disease resistance protein At1g61300"/>
    <property type="match status" value="1"/>
</dbReference>
<evidence type="ECO:0000256" key="4">
    <source>
        <dbReference type="ARBA" id="ARBA00022741"/>
    </source>
</evidence>
<dbReference type="InterPro" id="IPR042197">
    <property type="entry name" value="Apaf_helical"/>
</dbReference>
<evidence type="ECO:0000259" key="8">
    <source>
        <dbReference type="Pfam" id="PF00931"/>
    </source>
</evidence>
<dbReference type="InterPro" id="IPR055414">
    <property type="entry name" value="LRR_R13L4/SHOC2-like"/>
</dbReference>
<dbReference type="InterPro" id="IPR044974">
    <property type="entry name" value="Disease_R_plants"/>
</dbReference>
<dbReference type="InterPro" id="IPR038005">
    <property type="entry name" value="RX-like_CC"/>
</dbReference>
<dbReference type="InterPro" id="IPR032675">
    <property type="entry name" value="LRR_dom_sf"/>
</dbReference>
<evidence type="ECO:0000256" key="2">
    <source>
        <dbReference type="ARBA" id="ARBA00022614"/>
    </source>
</evidence>
<evidence type="ECO:0000256" key="3">
    <source>
        <dbReference type="ARBA" id="ARBA00022737"/>
    </source>
</evidence>
<dbReference type="Gene3D" id="1.20.5.4130">
    <property type="match status" value="1"/>
</dbReference>
<evidence type="ECO:0000259" key="10">
    <source>
        <dbReference type="Pfam" id="PF23559"/>
    </source>
</evidence>
<dbReference type="GO" id="GO:0009626">
    <property type="term" value="P:plant-type hypersensitive response"/>
    <property type="evidence" value="ECO:0007669"/>
    <property type="project" value="UniProtKB-ARBA"/>
</dbReference>
<keyword evidence="3" id="KW-0677">Repeat</keyword>
<evidence type="ECO:0000256" key="5">
    <source>
        <dbReference type="ARBA" id="ARBA00022821"/>
    </source>
</evidence>
<dbReference type="SUPFAM" id="SSF52540">
    <property type="entry name" value="P-loop containing nucleoside triphosphate hydrolases"/>
    <property type="match status" value="1"/>
</dbReference>
<dbReference type="Gene3D" id="1.10.10.10">
    <property type="entry name" value="Winged helix-like DNA-binding domain superfamily/Winged helix DNA-binding domain"/>
    <property type="match status" value="1"/>
</dbReference>
<feature type="domain" description="Disease resistance N-terminal" evidence="9">
    <location>
        <begin position="5"/>
        <end position="92"/>
    </location>
</feature>
<dbReference type="EMBL" id="MZ672778">
    <property type="protein sequence ID" value="UBY07377.1"/>
    <property type="molecule type" value="mRNA"/>
</dbReference>
<dbReference type="InterPro" id="IPR002182">
    <property type="entry name" value="NB-ARC"/>
</dbReference>
<dbReference type="FunFam" id="1.10.10.10:FF:000322">
    <property type="entry name" value="Probable disease resistance protein At1g63360"/>
    <property type="match status" value="1"/>
</dbReference>
<organism evidence="12">
    <name type="scientific">Dasypyrum villosum</name>
    <dbReference type="NCBI Taxonomy" id="40247"/>
    <lineage>
        <taxon>Eukaryota</taxon>
        <taxon>Viridiplantae</taxon>
        <taxon>Streptophyta</taxon>
        <taxon>Embryophyta</taxon>
        <taxon>Tracheophyta</taxon>
        <taxon>Spermatophyta</taxon>
        <taxon>Magnoliopsida</taxon>
        <taxon>Liliopsida</taxon>
        <taxon>Poales</taxon>
        <taxon>Poaceae</taxon>
        <taxon>BOP clade</taxon>
        <taxon>Pooideae</taxon>
        <taxon>Triticodae</taxon>
        <taxon>Triticeae</taxon>
        <taxon>Triticinae</taxon>
        <taxon>Dasypyrum</taxon>
    </lineage>
</organism>
<dbReference type="InterPro" id="IPR027417">
    <property type="entry name" value="P-loop_NTPase"/>
</dbReference>
<dbReference type="Pfam" id="PF18052">
    <property type="entry name" value="Rx_N"/>
    <property type="match status" value="1"/>
</dbReference>
<dbReference type="Pfam" id="PF00931">
    <property type="entry name" value="NB-ARC"/>
    <property type="match status" value="1"/>
</dbReference>
<evidence type="ECO:0000256" key="6">
    <source>
        <dbReference type="ARBA" id="ARBA00023054"/>
    </source>
</evidence>
<evidence type="ECO:0000313" key="12">
    <source>
        <dbReference type="EMBL" id="UBY07377.1"/>
    </source>
</evidence>
<keyword evidence="5" id="KW-0611">Plant defense</keyword>
<feature type="domain" description="Disease resistance R13L4/SHOC-2-like LRR" evidence="11">
    <location>
        <begin position="568"/>
        <end position="754"/>
    </location>
</feature>
<reference evidence="12" key="1">
    <citation type="submission" date="2021-07" db="EMBL/GenBank/DDBJ databases">
        <title>Genome-wide identification of the NLR gene family in Haynaldia villosa by SMRT-RenSeq.</title>
        <authorList>
            <person name="Huang Z."/>
            <person name="Qiao F."/>
            <person name="Yang B."/>
            <person name="Liu J."/>
            <person name="Liu Y."/>
            <person name="Wulff B.B.H."/>
            <person name="Hu P."/>
            <person name="Lv Z."/>
            <person name="Zhang R."/>
            <person name="Chen P."/>
            <person name="Xing L."/>
            <person name="Cao A."/>
        </authorList>
    </citation>
    <scope>NUCLEOTIDE SEQUENCE</scope>
    <source>
        <strain evidence="12">Hv_Contig_900_nlr_1</strain>
    </source>
</reference>
<protein>
    <submittedName>
        <fullName evidence="12">NBS-LRR disease resistance protein</fullName>
    </submittedName>
</protein>
<dbReference type="PANTHER" id="PTHR23155">
    <property type="entry name" value="DISEASE RESISTANCE PROTEIN RP"/>
    <property type="match status" value="1"/>
</dbReference>
<evidence type="ECO:0000256" key="1">
    <source>
        <dbReference type="ARBA" id="ARBA00008894"/>
    </source>
</evidence>
<sequence length="955" mass="108441">MAESAISAVLGNVSTLALQETTLLCCASSEVEFLKHELKRLQGFLRDADSKRRLGNPGAAVLVSQIRDAAYEADNVIEAAEYMQKRNRLKKGFMGAIARYGCLPSDLSTLHKVGVEIKRIRRNISEIFESANSLKIVADLAHTSIEKVDVDDEFPQDYGPIYQNFEDVVMVGFDDEYKKIVGKLFDKEDSLSVVSIVAMGGAGKTTLARKVYTSSSVKQHFEATSWVTVSQNFKGIDLLKDIVKQIMGGRDESIAKMNEYEVGKKIHDFLLRKRYLVVLDDVWETDTWDQINKRVKAFPDATNGSRVLLTTRKEDVANHVQMPTYVHHLKKLDEEKSWVLFSSKALPSYRRSVIRDLNEFEKLGRKIAKKCDGLPLALAVLGGYLSKNLNAQIWSDILSDWPSTKNGQMMRDILARSYKDLPNHYLRACLLYLAAFPEDYVIYVRDLIQLWIAESFIPHTPKHILEETARNYVTELAQRSLVQVVDRSRAHGWIERIRIHDVLHDWCIEEARQDGFLDAINKTAGQTGASSSSSDNLMYYRFSFQTLSGQILPVAPNGRSLLGFEFESVSLPKLRFLRVLCIEKSTLKDFFIVIGGCIHLRLLSLRNCEGVALPSSIGKLLYLQTIDLMGTELESVLPNSLWDIPTLRHFYLPSWTKFSPPPPARSVRLQSKRLQSFVLDIGSYGTDFRCHDMMIFLSQLNQLTTLSLTMDANMPAEVLNIFANMRHLVDIHLSRFGVLDKLPAEFPQSVRRLVLYAEAIKQDPMPILEKLPCLVVLILGGYDGQTMCCSSQGFPRLQELVLSSFSTEEWRMEEGTMPKLSHLELFGCMEMSKLPAGLLHLPSLGHLKLFYVDEISEFDITLKELRRKGCEIEKSGALEFSPRIHLSLLRILPRTITVASTFSGAVARTCTRWIRDGLGECQGRRLPLPRARRAQGWPMSPLPRRHHHPRRQRWC</sequence>
<dbReference type="GO" id="GO:0043531">
    <property type="term" value="F:ADP binding"/>
    <property type="evidence" value="ECO:0007669"/>
    <property type="project" value="InterPro"/>
</dbReference>
<dbReference type="GO" id="GO:0002758">
    <property type="term" value="P:innate immune response-activating signaling pathway"/>
    <property type="evidence" value="ECO:0007669"/>
    <property type="project" value="UniProtKB-ARBA"/>
</dbReference>
<proteinExistence type="evidence at transcript level"/>
<keyword evidence="6" id="KW-0175">Coiled coil</keyword>
<accession>A0A8K1IAN6</accession>
<dbReference type="InterPro" id="IPR058922">
    <property type="entry name" value="WHD_DRP"/>
</dbReference>
<comment type="similarity">
    <text evidence="1">Belongs to the disease resistance NB-LRR family.</text>
</comment>
<dbReference type="GO" id="GO:0042742">
    <property type="term" value="P:defense response to bacterium"/>
    <property type="evidence" value="ECO:0007669"/>
    <property type="project" value="UniProtKB-ARBA"/>
</dbReference>
<name>A0A8K1IAN6_9POAL</name>
<feature type="domain" description="Disease resistance protein winged helix" evidence="10">
    <location>
        <begin position="436"/>
        <end position="505"/>
    </location>
</feature>
<dbReference type="PRINTS" id="PR00364">
    <property type="entry name" value="DISEASERSIST"/>
</dbReference>